<comment type="caution">
    <text evidence="1">The sequence shown here is derived from an EMBL/GenBank/DDBJ whole genome shotgun (WGS) entry which is preliminary data.</text>
</comment>
<sequence length="56" mass="5986">VFLPIFRNKVDVASLIFSPWDKANAVSGVDYIGHIDVESSLGPHAAFGSTRVCIPA</sequence>
<evidence type="ECO:0000313" key="1">
    <source>
        <dbReference type="EMBL" id="MEQ2195024.1"/>
    </source>
</evidence>
<dbReference type="Proteomes" id="UP001434883">
    <property type="component" value="Unassembled WGS sequence"/>
</dbReference>
<evidence type="ECO:0000313" key="2">
    <source>
        <dbReference type="Proteomes" id="UP001434883"/>
    </source>
</evidence>
<proteinExistence type="predicted"/>
<reference evidence="1 2" key="1">
    <citation type="submission" date="2021-06" db="EMBL/GenBank/DDBJ databases">
        <authorList>
            <person name="Palmer J.M."/>
        </authorList>
    </citation>
    <scope>NUCLEOTIDE SEQUENCE [LARGE SCALE GENOMIC DNA]</scope>
    <source>
        <strain evidence="1 2">XC_2019</strain>
        <tissue evidence="1">Muscle</tissue>
    </source>
</reference>
<protein>
    <submittedName>
        <fullName evidence="1">Uncharacterized protein</fullName>
    </submittedName>
</protein>
<keyword evidence="2" id="KW-1185">Reference proteome</keyword>
<organism evidence="1 2">
    <name type="scientific">Xenoophorus captivus</name>
    <dbReference type="NCBI Taxonomy" id="1517983"/>
    <lineage>
        <taxon>Eukaryota</taxon>
        <taxon>Metazoa</taxon>
        <taxon>Chordata</taxon>
        <taxon>Craniata</taxon>
        <taxon>Vertebrata</taxon>
        <taxon>Euteleostomi</taxon>
        <taxon>Actinopterygii</taxon>
        <taxon>Neopterygii</taxon>
        <taxon>Teleostei</taxon>
        <taxon>Neoteleostei</taxon>
        <taxon>Acanthomorphata</taxon>
        <taxon>Ovalentaria</taxon>
        <taxon>Atherinomorphae</taxon>
        <taxon>Cyprinodontiformes</taxon>
        <taxon>Goodeidae</taxon>
        <taxon>Xenoophorus</taxon>
    </lineage>
</organism>
<gene>
    <name evidence="1" type="ORF">XENOCAPTIV_006306</name>
</gene>
<feature type="non-terminal residue" evidence="1">
    <location>
        <position position="1"/>
    </location>
</feature>
<dbReference type="EMBL" id="JAHRIN010010100">
    <property type="protein sequence ID" value="MEQ2195024.1"/>
    <property type="molecule type" value="Genomic_DNA"/>
</dbReference>
<accession>A0ABV0QGT9</accession>
<name>A0ABV0QGT9_9TELE</name>